<dbReference type="OrthoDB" id="5362512at2759"/>
<dbReference type="HOGENOM" id="CLU_1488844_0_0_1"/>
<evidence type="ECO:0000313" key="3">
    <source>
        <dbReference type="Proteomes" id="UP000053789"/>
    </source>
</evidence>
<evidence type="ECO:0000259" key="1">
    <source>
        <dbReference type="Pfam" id="PF06985"/>
    </source>
</evidence>
<evidence type="ECO:0000313" key="2">
    <source>
        <dbReference type="EMBL" id="KIW94821.1"/>
    </source>
</evidence>
<dbReference type="GeneID" id="27697727"/>
<dbReference type="RefSeq" id="XP_016621490.1">
    <property type="nucleotide sequence ID" value="XM_016762543.1"/>
</dbReference>
<organism evidence="2 3">
    <name type="scientific">Cladophialophora bantiana (strain ATCC 10958 / CBS 173.52 / CDC B-1940 / NIH 8579)</name>
    <name type="common">Xylohypha bantiana</name>
    <dbReference type="NCBI Taxonomy" id="1442370"/>
    <lineage>
        <taxon>Eukaryota</taxon>
        <taxon>Fungi</taxon>
        <taxon>Dikarya</taxon>
        <taxon>Ascomycota</taxon>
        <taxon>Pezizomycotina</taxon>
        <taxon>Eurotiomycetes</taxon>
        <taxon>Chaetothyriomycetidae</taxon>
        <taxon>Chaetothyriales</taxon>
        <taxon>Herpotrichiellaceae</taxon>
        <taxon>Cladophialophora</taxon>
    </lineage>
</organism>
<feature type="domain" description="Heterokaryon incompatibility" evidence="1">
    <location>
        <begin position="68"/>
        <end position="139"/>
    </location>
</feature>
<dbReference type="Pfam" id="PF06985">
    <property type="entry name" value="HET"/>
    <property type="match status" value="1"/>
</dbReference>
<dbReference type="PANTHER" id="PTHR33112">
    <property type="entry name" value="DOMAIN PROTEIN, PUTATIVE-RELATED"/>
    <property type="match status" value="1"/>
</dbReference>
<dbReference type="VEuPathDB" id="FungiDB:Z519_04799"/>
<dbReference type="InterPro" id="IPR010730">
    <property type="entry name" value="HET"/>
</dbReference>
<name>A0A0D2EXU8_CLAB1</name>
<keyword evidence="3" id="KW-1185">Reference proteome</keyword>
<dbReference type="AlphaFoldDB" id="A0A0D2EXU8"/>
<reference evidence="2" key="1">
    <citation type="submission" date="2015-01" db="EMBL/GenBank/DDBJ databases">
        <title>The Genome Sequence of Cladophialophora bantiana CBS 173.52.</title>
        <authorList>
            <consortium name="The Broad Institute Genomics Platform"/>
            <person name="Cuomo C."/>
            <person name="de Hoog S."/>
            <person name="Gorbushina A."/>
            <person name="Stielow B."/>
            <person name="Teixiera M."/>
            <person name="Abouelleil A."/>
            <person name="Chapman S.B."/>
            <person name="Priest M."/>
            <person name="Young S.K."/>
            <person name="Wortman J."/>
            <person name="Nusbaum C."/>
            <person name="Birren B."/>
        </authorList>
    </citation>
    <scope>NUCLEOTIDE SEQUENCE [LARGE SCALE GENOMIC DNA]</scope>
    <source>
        <strain evidence="2">CBS 173.52</strain>
    </source>
</reference>
<dbReference type="Proteomes" id="UP000053789">
    <property type="component" value="Unassembled WGS sequence"/>
</dbReference>
<protein>
    <recommendedName>
        <fullName evidence="1">Heterokaryon incompatibility domain-containing protein</fullName>
    </recommendedName>
</protein>
<gene>
    <name evidence="2" type="ORF">Z519_04799</name>
</gene>
<accession>A0A0D2EXU8</accession>
<dbReference type="EMBL" id="KN846985">
    <property type="protein sequence ID" value="KIW94821.1"/>
    <property type="molecule type" value="Genomic_DNA"/>
</dbReference>
<sequence>MVIYEAGPSAPGSLLAIDSNAAQSNGYRYGSKTTDEEKIRMTARTWLMNCHIVRLRCTAQAGMKGEDYMTLSDCRGDLEKMVKLTKANLNALICGMILEHFPQKFHQALEFASFGGINDLWIDALCIMQDDKIDWSKGSPIHGFLYAKTPSATSVPPTPMVGKAACMPIEIPRSLHLSASH</sequence>
<proteinExistence type="predicted"/>
<dbReference type="PANTHER" id="PTHR33112:SF16">
    <property type="entry name" value="HETEROKARYON INCOMPATIBILITY DOMAIN-CONTAINING PROTEIN"/>
    <property type="match status" value="1"/>
</dbReference>